<keyword evidence="1" id="KW-1133">Transmembrane helix</keyword>
<proteinExistence type="predicted"/>
<organism evidence="2 3">
    <name type="scientific">Candidatus Buchananbacteria bacterium RIFCSPHIGHO2_01_FULL_46_12</name>
    <dbReference type="NCBI Taxonomy" id="1797536"/>
    <lineage>
        <taxon>Bacteria</taxon>
        <taxon>Candidatus Buchananiibacteriota</taxon>
    </lineage>
</organism>
<dbReference type="EMBL" id="MHIF01000061">
    <property type="protein sequence ID" value="OGY46420.1"/>
    <property type="molecule type" value="Genomic_DNA"/>
</dbReference>
<dbReference type="Proteomes" id="UP000178432">
    <property type="component" value="Unassembled WGS sequence"/>
</dbReference>
<evidence type="ECO:0000313" key="3">
    <source>
        <dbReference type="Proteomes" id="UP000178432"/>
    </source>
</evidence>
<name>A0A1G1Y3S1_9BACT</name>
<dbReference type="InterPro" id="IPR010178">
    <property type="entry name" value="Lit"/>
</dbReference>
<reference evidence="2 3" key="1">
    <citation type="journal article" date="2016" name="Nat. Commun.">
        <title>Thousands of microbial genomes shed light on interconnected biogeochemical processes in an aquifer system.</title>
        <authorList>
            <person name="Anantharaman K."/>
            <person name="Brown C.T."/>
            <person name="Hug L.A."/>
            <person name="Sharon I."/>
            <person name="Castelle C.J."/>
            <person name="Probst A.J."/>
            <person name="Thomas B.C."/>
            <person name="Singh A."/>
            <person name="Wilkins M.J."/>
            <person name="Karaoz U."/>
            <person name="Brodie E.L."/>
            <person name="Williams K.H."/>
            <person name="Hubbard S.S."/>
            <person name="Banfield J.F."/>
        </authorList>
    </citation>
    <scope>NUCLEOTIDE SEQUENCE [LARGE SCALE GENOMIC DNA]</scope>
</reference>
<feature type="transmembrane region" description="Helical" evidence="1">
    <location>
        <begin position="88"/>
        <end position="108"/>
    </location>
</feature>
<evidence type="ECO:0008006" key="4">
    <source>
        <dbReference type="Google" id="ProtNLM"/>
    </source>
</evidence>
<keyword evidence="1" id="KW-0812">Transmembrane</keyword>
<gene>
    <name evidence="2" type="ORF">A2663_03000</name>
</gene>
<keyword evidence="1" id="KW-0472">Membrane</keyword>
<feature type="transmembrane region" description="Helical" evidence="1">
    <location>
        <begin position="120"/>
        <end position="142"/>
    </location>
</feature>
<comment type="caution">
    <text evidence="2">The sequence shown here is derived from an EMBL/GenBank/DDBJ whole genome shotgun (WGS) entry which is preliminary data.</text>
</comment>
<feature type="transmembrane region" description="Helical" evidence="1">
    <location>
        <begin position="184"/>
        <end position="204"/>
    </location>
</feature>
<evidence type="ECO:0000256" key="1">
    <source>
        <dbReference type="SAM" id="Phobius"/>
    </source>
</evidence>
<evidence type="ECO:0000313" key="2">
    <source>
        <dbReference type="EMBL" id="OGY46420.1"/>
    </source>
</evidence>
<protein>
    <recommendedName>
        <fullName evidence="4">TIGR01906 family membrane protein</fullName>
    </recommendedName>
</protein>
<accession>A0A1G1Y3S1</accession>
<sequence>MKIIKAIIIITLPIIIVLLNLWLLAFDFGWYQSEFAKLGVYQRLEPQKVLAQTGNLFAYLQGKQILTASYYTEREIAHLTDVKNLVTAAKTALTVFAAIFIAALLWLLKKEEAKKTIKFIFWAGVFCFGFYLLKAVFFFFFFDRIFLLFHQLAFINDFWRLDPQTEFLIVIFPPDLFADLAKRIIIYSLAGAGLLAAISGLYLLRLKNKTR</sequence>
<feature type="transmembrane region" description="Helical" evidence="1">
    <location>
        <begin position="7"/>
        <end position="25"/>
    </location>
</feature>
<dbReference type="AlphaFoldDB" id="A0A1G1Y3S1"/>
<dbReference type="Pfam" id="PF07314">
    <property type="entry name" value="Lit"/>
    <property type="match status" value="1"/>
</dbReference>